<dbReference type="Gramene" id="TraesCS2B02G100300.1">
    <property type="protein sequence ID" value="TraesCS2B02G100300.1"/>
    <property type="gene ID" value="TraesCS2B02G100300"/>
</dbReference>
<proteinExistence type="inferred from homology"/>
<evidence type="ECO:0000256" key="5">
    <source>
        <dbReference type="PROSITE-ProRule" id="PRU10141"/>
    </source>
</evidence>
<keyword evidence="3" id="KW-0418">Kinase</keyword>
<dbReference type="Gramene" id="TraesSTA2B03G00853070.1">
    <property type="protein sequence ID" value="TraesSTA2B03G00853070.1"/>
    <property type="gene ID" value="TraesSTA2B03G00853070"/>
</dbReference>
<dbReference type="RefSeq" id="XP_044321927.1">
    <property type="nucleotide sequence ID" value="XM_044465992.1"/>
</dbReference>
<dbReference type="Gramene" id="TraesROB_scaffold_017863_01G000200.1">
    <property type="protein sequence ID" value="TraesROB_scaffold_017863_01G000200.1"/>
    <property type="gene ID" value="TraesROB_scaffold_017863_01G000200"/>
</dbReference>
<dbReference type="Gramene" id="TraesNOR2B03G00863880.1">
    <property type="protein sequence ID" value="TraesNOR2B03G00863880.1"/>
    <property type="gene ID" value="TraesNOR2B03G00863880"/>
</dbReference>
<dbReference type="Pfam" id="PF00635">
    <property type="entry name" value="Motile_Sperm"/>
    <property type="match status" value="1"/>
</dbReference>
<feature type="domain" description="Protein kinase" evidence="7">
    <location>
        <begin position="44"/>
        <end position="317"/>
    </location>
</feature>
<feature type="domain" description="MSP" evidence="8">
    <location>
        <begin position="336"/>
        <end position="453"/>
    </location>
</feature>
<evidence type="ECO:0000313" key="9">
    <source>
        <dbReference type="EnsemblPlants" id="TraesCS2B02G100300.1"/>
    </source>
</evidence>
<keyword evidence="6" id="KW-0723">Serine/threonine-protein kinase</keyword>
<evidence type="ECO:0000259" key="8">
    <source>
        <dbReference type="PROSITE" id="PS50202"/>
    </source>
</evidence>
<evidence type="ECO:0008006" key="11">
    <source>
        <dbReference type="Google" id="ProtNLM"/>
    </source>
</evidence>
<dbReference type="InterPro" id="IPR000719">
    <property type="entry name" value="Prot_kinase_dom"/>
</dbReference>
<dbReference type="Gramene" id="TraesJUL2B03G00857340.1">
    <property type="protein sequence ID" value="TraesJUL2B03G00857340.1"/>
    <property type="gene ID" value="TraesJUL2B03G00857340"/>
</dbReference>
<dbReference type="Gramene" id="TraesMAC2B03G00850790.1">
    <property type="protein sequence ID" value="TraesMAC2B03G00850790.1"/>
    <property type="gene ID" value="TraesMAC2B03G00850790"/>
</dbReference>
<evidence type="ECO:0000259" key="7">
    <source>
        <dbReference type="PROSITE" id="PS50011"/>
    </source>
</evidence>
<evidence type="ECO:0000256" key="4">
    <source>
        <dbReference type="ARBA" id="ARBA00022840"/>
    </source>
</evidence>
<name>A0A3B6BZC4_WHEAT</name>
<keyword evidence="2 5" id="KW-0547">Nucleotide-binding</keyword>
<dbReference type="Gramene" id="TraesCAD_scaffold_029141_01G000200.1">
    <property type="protein sequence ID" value="TraesCAD_scaffold_029141_01G000200.1"/>
    <property type="gene ID" value="TraesCAD_scaffold_029141_01G000200"/>
</dbReference>
<dbReference type="Gramene" id="TraesCLE_scaffold_032746_01G000100.1">
    <property type="protein sequence ID" value="TraesCLE_scaffold_032746_01G000100.1"/>
    <property type="gene ID" value="TraesCLE_scaffold_032746_01G000100"/>
</dbReference>
<dbReference type="PROSITE" id="PS00107">
    <property type="entry name" value="PROTEIN_KINASE_ATP"/>
    <property type="match status" value="1"/>
</dbReference>
<dbReference type="RefSeq" id="XP_044321925.1">
    <property type="nucleotide sequence ID" value="XM_044465990.1"/>
</dbReference>
<dbReference type="Gramene" id="TraesRN2B0100233300.1">
    <property type="protein sequence ID" value="TraesRN2B0100233300.1"/>
    <property type="gene ID" value="TraesRN2B0100233300"/>
</dbReference>
<gene>
    <name evidence="9" type="primary">LOC123043517</name>
</gene>
<dbReference type="PROSITE" id="PS50011">
    <property type="entry name" value="PROTEIN_KINASE_DOM"/>
    <property type="match status" value="1"/>
</dbReference>
<evidence type="ECO:0000256" key="1">
    <source>
        <dbReference type="ARBA" id="ARBA00022679"/>
    </source>
</evidence>
<dbReference type="AlphaFoldDB" id="A0A3B6BZC4"/>
<dbReference type="Gramene" id="TraesKAR2B01G0055320.1">
    <property type="protein sequence ID" value="cds.TraesKAR2B01G0055320.1"/>
    <property type="gene ID" value="TraesKAR2B01G0055320"/>
</dbReference>
<dbReference type="Gene3D" id="2.60.40.10">
    <property type="entry name" value="Immunoglobulins"/>
    <property type="match status" value="1"/>
</dbReference>
<dbReference type="Gramene" id="TraesSYM2B03G00863000.1">
    <property type="protein sequence ID" value="TraesSYM2B03G00863000.1"/>
    <property type="gene ID" value="TraesSYM2B03G00863000"/>
</dbReference>
<keyword evidence="1" id="KW-0808">Transferase</keyword>
<dbReference type="SMR" id="A0A3B6BZC4"/>
<dbReference type="InterPro" id="IPR013783">
    <property type="entry name" value="Ig-like_fold"/>
</dbReference>
<evidence type="ECO:0000313" key="10">
    <source>
        <dbReference type="Proteomes" id="UP000019116"/>
    </source>
</evidence>
<dbReference type="Proteomes" id="UP000019116">
    <property type="component" value="Chromosome 2B"/>
</dbReference>
<dbReference type="RefSeq" id="XP_044321928.1">
    <property type="nucleotide sequence ID" value="XM_044465993.1"/>
</dbReference>
<keyword evidence="10" id="KW-1185">Reference proteome</keyword>
<evidence type="ECO:0000256" key="3">
    <source>
        <dbReference type="ARBA" id="ARBA00022777"/>
    </source>
</evidence>
<dbReference type="SUPFAM" id="SSF56112">
    <property type="entry name" value="Protein kinase-like (PK-like)"/>
    <property type="match status" value="1"/>
</dbReference>
<dbReference type="OrthoDB" id="4062651at2759"/>
<reference evidence="9" key="1">
    <citation type="submission" date="2018-08" db="EMBL/GenBank/DDBJ databases">
        <authorList>
            <person name="Rossello M."/>
        </authorList>
    </citation>
    <scope>NUCLEOTIDE SEQUENCE [LARGE SCALE GENOMIC DNA]</scope>
    <source>
        <strain evidence="9">cv. Chinese Spring</strain>
    </source>
</reference>
<dbReference type="EnsemblPlants" id="TraesCS2B02G100300.1">
    <property type="protein sequence ID" value="TraesCS2B02G100300.1"/>
    <property type="gene ID" value="TraesCS2B02G100300"/>
</dbReference>
<dbReference type="InterPro" id="IPR017441">
    <property type="entry name" value="Protein_kinase_ATP_BS"/>
</dbReference>
<dbReference type="InterPro" id="IPR008271">
    <property type="entry name" value="Ser/Thr_kinase_AS"/>
</dbReference>
<dbReference type="PANTHER" id="PTHR45707:SF50">
    <property type="entry name" value="VESICLE-ASSOCIATED PROTEIN 1-1"/>
    <property type="match status" value="1"/>
</dbReference>
<dbReference type="Gramene" id="TraesCS2B03G0231800.1">
    <property type="protein sequence ID" value="TraesCS2B03G0231800.1.CDS"/>
    <property type="gene ID" value="TraesCS2B03G0231800"/>
</dbReference>
<protein>
    <recommendedName>
        <fullName evidence="11">Protein kinase domain-containing protein</fullName>
    </recommendedName>
</protein>
<dbReference type="OMA" id="YHAIAGH"/>
<dbReference type="Gramene" id="TraesWEE_scaffold_146867_01G000100.1">
    <property type="protein sequence ID" value="TraesWEE_scaffold_146867_01G000100.1"/>
    <property type="gene ID" value="TraesWEE_scaffold_146867_01G000100"/>
</dbReference>
<dbReference type="InterPro" id="IPR011009">
    <property type="entry name" value="Kinase-like_dom_sf"/>
</dbReference>
<dbReference type="SUPFAM" id="SSF49354">
    <property type="entry name" value="PapD-like"/>
    <property type="match status" value="1"/>
</dbReference>
<dbReference type="GO" id="GO:0004674">
    <property type="term" value="F:protein serine/threonine kinase activity"/>
    <property type="evidence" value="ECO:0007669"/>
    <property type="project" value="UniProtKB-KW"/>
</dbReference>
<dbReference type="SMART" id="SM00220">
    <property type="entry name" value="S_TKc"/>
    <property type="match status" value="1"/>
</dbReference>
<dbReference type="Gene3D" id="1.10.510.10">
    <property type="entry name" value="Transferase(Phosphotransferase) domain 1"/>
    <property type="match status" value="1"/>
</dbReference>
<evidence type="ECO:0000256" key="6">
    <source>
        <dbReference type="RuleBase" id="RU000304"/>
    </source>
</evidence>
<dbReference type="Gramene" id="TraesLDM2B03G00854100.1">
    <property type="protein sequence ID" value="TraesLDM2B03G00854100.1"/>
    <property type="gene ID" value="TraesLDM2B03G00854100"/>
</dbReference>
<dbReference type="Gene3D" id="3.30.200.20">
    <property type="entry name" value="Phosphorylase Kinase, domain 1"/>
    <property type="match status" value="1"/>
</dbReference>
<comment type="similarity">
    <text evidence="6">Belongs to the protein kinase superfamily.</text>
</comment>
<dbReference type="GeneID" id="123043517"/>
<dbReference type="InterPro" id="IPR008962">
    <property type="entry name" value="PapD-like_sf"/>
</dbReference>
<organism evidence="9">
    <name type="scientific">Triticum aestivum</name>
    <name type="common">Wheat</name>
    <dbReference type="NCBI Taxonomy" id="4565"/>
    <lineage>
        <taxon>Eukaryota</taxon>
        <taxon>Viridiplantae</taxon>
        <taxon>Streptophyta</taxon>
        <taxon>Embryophyta</taxon>
        <taxon>Tracheophyta</taxon>
        <taxon>Spermatophyta</taxon>
        <taxon>Magnoliopsida</taxon>
        <taxon>Liliopsida</taxon>
        <taxon>Poales</taxon>
        <taxon>Poaceae</taxon>
        <taxon>BOP clade</taxon>
        <taxon>Pooideae</taxon>
        <taxon>Triticodae</taxon>
        <taxon>Triticeae</taxon>
        <taxon>Triticinae</taxon>
        <taxon>Triticum</taxon>
    </lineage>
</organism>
<keyword evidence="4 5" id="KW-0067">ATP-binding</keyword>
<dbReference type="GO" id="GO:0005524">
    <property type="term" value="F:ATP binding"/>
    <property type="evidence" value="ECO:0007669"/>
    <property type="project" value="UniProtKB-UniRule"/>
</dbReference>
<reference evidence="9" key="2">
    <citation type="submission" date="2018-10" db="UniProtKB">
        <authorList>
            <consortium name="EnsemblPlants"/>
        </authorList>
    </citation>
    <scope>IDENTIFICATION</scope>
</reference>
<dbReference type="PROSITE" id="PS00108">
    <property type="entry name" value="PROTEIN_KINASE_ST"/>
    <property type="match status" value="1"/>
</dbReference>
<sequence length="468" mass="53746">MEDDLPLKRKRLEEDQRMLQRILDGADDPTDLPLQLLKDITNDFSEGRKIGQGGSGAVYEGVLGELIIAVKRIYVNLDKLDDDDKQFGREFSSLCNMNHQNVVRYLGFCSNIHQKQIRNSVSGEITLANVRERLFCFEYISNGSLDKHITDELRGFEWETRYELIIGICKGLRYLHEEKRMIHMDLKPENILLDNQNYKYIVPKITDFGLSRPNKNSHTVGQLYGTRGYMAPEYREGSKTTPACDIYSLGAIIRELVTGCMEVPCKDNVLRRWRHRWGKPPTLLQYQQVTRCIEIAGFCRAEKPEARPSILKIISFLGESESTYGQVIPCLDEDDMLRINPLELRLPSELKNEISHSIELTNDTVNCIAFNIQPPSVKYISQPVKGTVQSKSKCYVKITVQPRDAREHDDTDKFIVQSMKWSEGLIEEDITECISRAKAEKVVDEVDLMVVNEPTRPQENCRACLDTF</sequence>
<dbReference type="PROSITE" id="PS50202">
    <property type="entry name" value="MSP"/>
    <property type="match status" value="1"/>
</dbReference>
<dbReference type="InterPro" id="IPR000535">
    <property type="entry name" value="MSP_dom"/>
</dbReference>
<evidence type="ECO:0000256" key="2">
    <source>
        <dbReference type="ARBA" id="ARBA00022741"/>
    </source>
</evidence>
<feature type="binding site" evidence="5">
    <location>
        <position position="71"/>
    </location>
    <ligand>
        <name>ATP</name>
        <dbReference type="ChEBI" id="CHEBI:30616"/>
    </ligand>
</feature>
<accession>A0A3B6BZC4</accession>
<dbReference type="Pfam" id="PF00069">
    <property type="entry name" value="Pkinase"/>
    <property type="match status" value="1"/>
</dbReference>
<dbReference type="PANTHER" id="PTHR45707">
    <property type="entry name" value="C2 CALCIUM/LIPID-BINDING PLANT PHOSPHORIBOSYLTRANSFERASE FAMILY PROTEIN"/>
    <property type="match status" value="1"/>
</dbReference>
<dbReference type="Gramene" id="TraesARI2B03G00863120.1">
    <property type="protein sequence ID" value="TraesARI2B03G00863120.1"/>
    <property type="gene ID" value="TraesARI2B03G00863120"/>
</dbReference>